<proteinExistence type="predicted"/>
<keyword evidence="2" id="KW-1185">Reference proteome</keyword>
<dbReference type="Proteomes" id="UP000078540">
    <property type="component" value="Unassembled WGS sequence"/>
</dbReference>
<accession>A0A195B3W9</accession>
<dbReference type="EMBL" id="KQ976625">
    <property type="protein sequence ID" value="KYM78970.1"/>
    <property type="molecule type" value="Genomic_DNA"/>
</dbReference>
<sequence>CLPILFFETNFTTKLTSLSAPLYGLSATTLAVSGENFMDTVGILTLSSAPEIPLAIGRNGFHRSPVDTSVVCFDFDGLQTKFFGSSGIVVAPTMFSNMSFCLRGNVEGSCTEHSLSSITSRSAASVSDLIQIRVRQSVAERDFAVYTKVLASFDISDVHLPSDLLTLVKPKFCGKCLAPRIVTFSVLSFGECVILMPISGSRFTVRSNGVDTVFRLLSIKFLIFASAMFAQLSSRNYGFPITAYRQSKWFR</sequence>
<evidence type="ECO:0000313" key="2">
    <source>
        <dbReference type="Proteomes" id="UP000078540"/>
    </source>
</evidence>
<name>A0A195B3W9_9HYME</name>
<evidence type="ECO:0000313" key="1">
    <source>
        <dbReference type="EMBL" id="KYM78970.1"/>
    </source>
</evidence>
<dbReference type="AlphaFoldDB" id="A0A195B3W9"/>
<protein>
    <submittedName>
        <fullName evidence="1">Uncharacterized protein</fullName>
    </submittedName>
</protein>
<organism evidence="1 2">
    <name type="scientific">Atta colombica</name>
    <dbReference type="NCBI Taxonomy" id="520822"/>
    <lineage>
        <taxon>Eukaryota</taxon>
        <taxon>Metazoa</taxon>
        <taxon>Ecdysozoa</taxon>
        <taxon>Arthropoda</taxon>
        <taxon>Hexapoda</taxon>
        <taxon>Insecta</taxon>
        <taxon>Pterygota</taxon>
        <taxon>Neoptera</taxon>
        <taxon>Endopterygota</taxon>
        <taxon>Hymenoptera</taxon>
        <taxon>Apocrita</taxon>
        <taxon>Aculeata</taxon>
        <taxon>Formicoidea</taxon>
        <taxon>Formicidae</taxon>
        <taxon>Myrmicinae</taxon>
        <taxon>Atta</taxon>
    </lineage>
</organism>
<reference evidence="1 2" key="1">
    <citation type="submission" date="2015-09" db="EMBL/GenBank/DDBJ databases">
        <title>Atta colombica WGS genome.</title>
        <authorList>
            <person name="Nygaard S."/>
            <person name="Hu H."/>
            <person name="Boomsma J."/>
            <person name="Zhang G."/>
        </authorList>
    </citation>
    <scope>NUCLEOTIDE SEQUENCE [LARGE SCALE GENOMIC DNA]</scope>
    <source>
        <strain evidence="1">Treedump-2</strain>
        <tissue evidence="1">Whole body</tissue>
    </source>
</reference>
<feature type="non-terminal residue" evidence="1">
    <location>
        <position position="1"/>
    </location>
</feature>
<gene>
    <name evidence="1" type="ORF">ALC53_10524</name>
</gene>